<dbReference type="PANTHER" id="PTHR21212:SF0">
    <property type="entry name" value="SEIPIN"/>
    <property type="match status" value="1"/>
</dbReference>
<comment type="subcellular location">
    <subcellularLocation>
        <location evidence="1">Endoplasmic reticulum membrane</location>
        <topology evidence="1">Multi-pass membrane protein</topology>
    </subcellularLocation>
</comment>
<evidence type="ECO:0000256" key="1">
    <source>
        <dbReference type="ARBA" id="ARBA00004477"/>
    </source>
</evidence>
<gene>
    <name evidence="10" type="ORF">PoB_000020200</name>
</gene>
<feature type="compositionally biased region" description="Polar residues" evidence="8">
    <location>
        <begin position="304"/>
        <end position="318"/>
    </location>
</feature>
<evidence type="ECO:0000256" key="4">
    <source>
        <dbReference type="ARBA" id="ARBA00022824"/>
    </source>
</evidence>
<name>A0AAV3XSH7_9GAST</name>
<dbReference type="Pfam" id="PF06775">
    <property type="entry name" value="Seipin"/>
    <property type="match status" value="1"/>
</dbReference>
<evidence type="ECO:0000256" key="5">
    <source>
        <dbReference type="ARBA" id="ARBA00022989"/>
    </source>
</evidence>
<comment type="caution">
    <text evidence="10">The sequence shown here is derived from an EMBL/GenBank/DDBJ whole genome shotgun (WGS) entry which is preliminary data.</text>
</comment>
<feature type="region of interest" description="Disordered" evidence="8">
    <location>
        <begin position="278"/>
        <end position="334"/>
    </location>
</feature>
<reference evidence="10 11" key="1">
    <citation type="journal article" date="2021" name="Elife">
        <title>Chloroplast acquisition without the gene transfer in kleptoplastic sea slugs, Plakobranchus ocellatus.</title>
        <authorList>
            <person name="Maeda T."/>
            <person name="Takahashi S."/>
            <person name="Yoshida T."/>
            <person name="Shimamura S."/>
            <person name="Takaki Y."/>
            <person name="Nagai Y."/>
            <person name="Toyoda A."/>
            <person name="Suzuki Y."/>
            <person name="Arimoto A."/>
            <person name="Ishii H."/>
            <person name="Satoh N."/>
            <person name="Nishiyama T."/>
            <person name="Hasebe M."/>
            <person name="Maruyama T."/>
            <person name="Minagawa J."/>
            <person name="Obokata J."/>
            <person name="Shigenobu S."/>
        </authorList>
    </citation>
    <scope>NUCLEOTIDE SEQUENCE [LARGE SCALE GENOMIC DNA]</scope>
</reference>
<dbReference type="GO" id="GO:0005789">
    <property type="term" value="C:endoplasmic reticulum membrane"/>
    <property type="evidence" value="ECO:0007669"/>
    <property type="project" value="UniProtKB-SubCell"/>
</dbReference>
<dbReference type="InterPro" id="IPR009617">
    <property type="entry name" value="Seipin"/>
</dbReference>
<proteinExistence type="predicted"/>
<evidence type="ECO:0000256" key="6">
    <source>
        <dbReference type="ARBA" id="ARBA00023098"/>
    </source>
</evidence>
<feature type="compositionally biased region" description="Basic and acidic residues" evidence="8">
    <location>
        <begin position="279"/>
        <end position="294"/>
    </location>
</feature>
<evidence type="ECO:0000256" key="9">
    <source>
        <dbReference type="SAM" id="Phobius"/>
    </source>
</evidence>
<organism evidence="10 11">
    <name type="scientific">Plakobranchus ocellatus</name>
    <dbReference type="NCBI Taxonomy" id="259542"/>
    <lineage>
        <taxon>Eukaryota</taxon>
        <taxon>Metazoa</taxon>
        <taxon>Spiralia</taxon>
        <taxon>Lophotrochozoa</taxon>
        <taxon>Mollusca</taxon>
        <taxon>Gastropoda</taxon>
        <taxon>Heterobranchia</taxon>
        <taxon>Euthyneura</taxon>
        <taxon>Panpulmonata</taxon>
        <taxon>Sacoglossa</taxon>
        <taxon>Placobranchoidea</taxon>
        <taxon>Plakobranchidae</taxon>
        <taxon>Plakobranchus</taxon>
    </lineage>
</organism>
<dbReference type="AlphaFoldDB" id="A0AAV3XSH7"/>
<dbReference type="CDD" id="cd23995">
    <property type="entry name" value="Seipin_BSCL2_like"/>
    <property type="match status" value="1"/>
</dbReference>
<keyword evidence="4" id="KW-0256">Endoplasmic reticulum</keyword>
<evidence type="ECO:0000256" key="7">
    <source>
        <dbReference type="ARBA" id="ARBA00023136"/>
    </source>
</evidence>
<accession>A0AAV3XSH7</accession>
<keyword evidence="3 9" id="KW-0812">Transmembrane</keyword>
<evidence type="ECO:0000256" key="8">
    <source>
        <dbReference type="SAM" id="MobiDB-lite"/>
    </source>
</evidence>
<evidence type="ECO:0000256" key="2">
    <source>
        <dbReference type="ARBA" id="ARBA00022064"/>
    </source>
</evidence>
<keyword evidence="7 9" id="KW-0472">Membrane</keyword>
<dbReference type="GO" id="GO:0006629">
    <property type="term" value="P:lipid metabolic process"/>
    <property type="evidence" value="ECO:0007669"/>
    <property type="project" value="UniProtKB-KW"/>
</dbReference>
<evidence type="ECO:0000313" key="10">
    <source>
        <dbReference type="EMBL" id="GFN73696.1"/>
    </source>
</evidence>
<dbReference type="GO" id="GO:0140042">
    <property type="term" value="P:lipid droplet formation"/>
    <property type="evidence" value="ECO:0007669"/>
    <property type="project" value="UniProtKB-ARBA"/>
</dbReference>
<dbReference type="Proteomes" id="UP000735302">
    <property type="component" value="Unassembled WGS sequence"/>
</dbReference>
<dbReference type="EMBL" id="BLXT01000021">
    <property type="protein sequence ID" value="GFN73696.1"/>
    <property type="molecule type" value="Genomic_DNA"/>
</dbReference>
<evidence type="ECO:0000256" key="3">
    <source>
        <dbReference type="ARBA" id="ARBA00022692"/>
    </source>
</evidence>
<feature type="transmembrane region" description="Helical" evidence="9">
    <location>
        <begin position="229"/>
        <end position="253"/>
    </location>
</feature>
<keyword evidence="5 9" id="KW-1133">Transmembrane helix</keyword>
<protein>
    <recommendedName>
        <fullName evidence="2">Seipin</fullName>
    </recommendedName>
</protein>
<dbReference type="PANTHER" id="PTHR21212">
    <property type="entry name" value="BERNARDINELLI-SEIP CONGENITAL LIPODYSTROPHY 2 HOMOLOG BSCL2 PROTEIN"/>
    <property type="match status" value="1"/>
</dbReference>
<keyword evidence="11" id="KW-1185">Reference proteome</keyword>
<sequence>MPDIYLPNCELIDIEGVIYFPAQAWGEKDTLHWRLTWNAILLFHQKLAVIVKIYPKLDKDDDSINPRAGSYLVCPSGTGVCSFPTANVSFWNDEGTLQEFLGPGQAYSVKLTLEVPESPRNRNLGMFLVAVNMFDISGVVSYTAERSTMLRYNSIITRVIDLIGWLPLYFFGFKENKQFISVLMFPHLVDNYYHPSVGATVEIRSHEVEIYSCILTLSAKFSGLKYYLYYWPITSAMFAFWSNLIAFAVALGVTMYKRSSDVKALAVILDLAGANKTNGKREKDEHKEKAKGDPEIESDEEETSALTTSISGTQTNPDTNEKDMDDADANSDSFDIPLVQEPVDFFNGGEEDEMGIDFVTELRQRRIN</sequence>
<keyword evidence="6" id="KW-0443">Lipid metabolism</keyword>
<evidence type="ECO:0000313" key="11">
    <source>
        <dbReference type="Proteomes" id="UP000735302"/>
    </source>
</evidence>